<proteinExistence type="predicted"/>
<comment type="caution">
    <text evidence="3">The sequence shown here is derived from an EMBL/GenBank/DDBJ whole genome shotgun (WGS) entry which is preliminary data.</text>
</comment>
<reference evidence="3 4" key="1">
    <citation type="submission" date="2019-02" db="EMBL/GenBank/DDBJ databases">
        <title>Deep-cultivation of Planctomycetes and their phenomic and genomic characterization uncovers novel biology.</title>
        <authorList>
            <person name="Wiegand S."/>
            <person name="Jogler M."/>
            <person name="Boedeker C."/>
            <person name="Pinto D."/>
            <person name="Vollmers J."/>
            <person name="Rivas-Marin E."/>
            <person name="Kohn T."/>
            <person name="Peeters S.H."/>
            <person name="Heuer A."/>
            <person name="Rast P."/>
            <person name="Oberbeckmann S."/>
            <person name="Bunk B."/>
            <person name="Jeske O."/>
            <person name="Meyerdierks A."/>
            <person name="Storesund J.E."/>
            <person name="Kallscheuer N."/>
            <person name="Luecker S."/>
            <person name="Lage O.M."/>
            <person name="Pohl T."/>
            <person name="Merkel B.J."/>
            <person name="Hornburger P."/>
            <person name="Mueller R.-W."/>
            <person name="Bruemmer F."/>
            <person name="Labrenz M."/>
            <person name="Spormann A.M."/>
            <person name="Op Den Camp H."/>
            <person name="Overmann J."/>
            <person name="Amann R."/>
            <person name="Jetten M.S.M."/>
            <person name="Mascher T."/>
            <person name="Medema M.H."/>
            <person name="Devos D.P."/>
            <person name="Kaster A.-K."/>
            <person name="Ovreas L."/>
            <person name="Rohde M."/>
            <person name="Galperin M.Y."/>
            <person name="Jogler C."/>
        </authorList>
    </citation>
    <scope>NUCLEOTIDE SEQUENCE [LARGE SCALE GENOMIC DNA]</scope>
    <source>
        <strain evidence="3 4">CA54</strain>
    </source>
</reference>
<name>A0A5C6BRL7_9PLAN</name>
<dbReference type="Pfam" id="PF01381">
    <property type="entry name" value="HTH_3"/>
    <property type="match status" value="1"/>
</dbReference>
<dbReference type="SMART" id="SM00530">
    <property type="entry name" value="HTH_XRE"/>
    <property type="match status" value="1"/>
</dbReference>
<dbReference type="InterPro" id="IPR001387">
    <property type="entry name" value="Cro/C1-type_HTH"/>
</dbReference>
<dbReference type="SUPFAM" id="SSF47413">
    <property type="entry name" value="lambda repressor-like DNA-binding domains"/>
    <property type="match status" value="1"/>
</dbReference>
<sequence>MGAPMGSKSDLREPTSARQSLSVRLQAFRMRKGWNMDRLSEVAGVSRTTVYHLERGDIAKPRASTLYKLAVALEIDPHELSPDAMPVDASGPGWPPGEAQQRGDPRTKFDLRTNPCIKAAYRGAAAHFTGWSQQEWDELYSTFGVGGPLTEQGVLEIARKINRKRETIHQLQVVLETHHADVAAGLIANLYRLVQAELDIAMPAPMQAPVSQGGGDDSPQGGEASTEAGQGQI</sequence>
<dbReference type="CDD" id="cd00093">
    <property type="entry name" value="HTH_XRE"/>
    <property type="match status" value="1"/>
</dbReference>
<dbReference type="InterPro" id="IPR010982">
    <property type="entry name" value="Lambda_DNA-bd_dom_sf"/>
</dbReference>
<dbReference type="Proteomes" id="UP000320735">
    <property type="component" value="Unassembled WGS sequence"/>
</dbReference>
<dbReference type="Gene3D" id="1.10.260.40">
    <property type="entry name" value="lambda repressor-like DNA-binding domains"/>
    <property type="match status" value="1"/>
</dbReference>
<protein>
    <submittedName>
        <fullName evidence="3">Helix-turn-helix protein</fullName>
    </submittedName>
</protein>
<accession>A0A5C6BRL7</accession>
<organism evidence="3 4">
    <name type="scientific">Symmachiella macrocystis</name>
    <dbReference type="NCBI Taxonomy" id="2527985"/>
    <lineage>
        <taxon>Bacteria</taxon>
        <taxon>Pseudomonadati</taxon>
        <taxon>Planctomycetota</taxon>
        <taxon>Planctomycetia</taxon>
        <taxon>Planctomycetales</taxon>
        <taxon>Planctomycetaceae</taxon>
        <taxon>Symmachiella</taxon>
    </lineage>
</organism>
<evidence type="ECO:0000313" key="4">
    <source>
        <dbReference type="Proteomes" id="UP000320735"/>
    </source>
</evidence>
<evidence type="ECO:0000313" key="3">
    <source>
        <dbReference type="EMBL" id="TWU14698.1"/>
    </source>
</evidence>
<keyword evidence="4" id="KW-1185">Reference proteome</keyword>
<evidence type="ECO:0000256" key="1">
    <source>
        <dbReference type="SAM" id="MobiDB-lite"/>
    </source>
</evidence>
<evidence type="ECO:0000259" key="2">
    <source>
        <dbReference type="PROSITE" id="PS50943"/>
    </source>
</evidence>
<dbReference type="EMBL" id="SJPP01000001">
    <property type="protein sequence ID" value="TWU14698.1"/>
    <property type="molecule type" value="Genomic_DNA"/>
</dbReference>
<dbReference type="PROSITE" id="PS50943">
    <property type="entry name" value="HTH_CROC1"/>
    <property type="match status" value="1"/>
</dbReference>
<gene>
    <name evidence="3" type="ORF">CA54_35670</name>
</gene>
<dbReference type="GO" id="GO:0003677">
    <property type="term" value="F:DNA binding"/>
    <property type="evidence" value="ECO:0007669"/>
    <property type="project" value="InterPro"/>
</dbReference>
<feature type="region of interest" description="Disordered" evidence="1">
    <location>
        <begin position="206"/>
        <end position="233"/>
    </location>
</feature>
<feature type="region of interest" description="Disordered" evidence="1">
    <location>
        <begin position="88"/>
        <end position="108"/>
    </location>
</feature>
<feature type="domain" description="HTH cro/C1-type" evidence="2">
    <location>
        <begin position="25"/>
        <end position="80"/>
    </location>
</feature>
<dbReference type="AlphaFoldDB" id="A0A5C6BRL7"/>